<dbReference type="Proteomes" id="UP001595818">
    <property type="component" value="Unassembled WGS sequence"/>
</dbReference>
<evidence type="ECO:0000313" key="3">
    <source>
        <dbReference type="Proteomes" id="UP001595818"/>
    </source>
</evidence>
<sequence>MKPLIICLSLLLIISQSLTGQTLQSDMQFWRPYDQRGINVFETGKADTVAFDGIKVRVGGAFAQQFQSLSHSNSATARFNEGGVNLNQLMDIGSGFNLATANLNLDVALADGIRLNLVTYLSSRHHPESWVKGGYLQFDKLKFLNSEVFDQIMERVTIKVGHMEINYGDAHFRRSDNGNAFYNPFVGNYIMDAFTTEIGGEVIYQHEGLLAVASVTGGEIQGGITNPGRRKPTFIGKLGYDKYVADDVRVRLTGSVYTTSGSVSNTLWGGDRAGSRYYLVMENTLATTAGNFTSGRFNPGQRDNVTAFVLNPFVKVGALEFFGNLEQSKGKAANETVDRKWNQVGADLLYRFGAQDKYYMAARYNQVSGELTADVDASINRVQVGGGWFITKNVLAKVEYVNQKYQDFPGLDIRNGGKFNGLMIEGVIGF</sequence>
<keyword evidence="3" id="KW-1185">Reference proteome</keyword>
<feature type="signal peptide" evidence="1">
    <location>
        <begin position="1"/>
        <end position="19"/>
    </location>
</feature>
<feature type="chain" id="PRO_5046438789" description="Porin" evidence="1">
    <location>
        <begin position="20"/>
        <end position="430"/>
    </location>
</feature>
<dbReference type="RefSeq" id="WP_377060785.1">
    <property type="nucleotide sequence ID" value="NZ_JBHSJJ010000001.1"/>
</dbReference>
<dbReference type="SUPFAM" id="SSF56935">
    <property type="entry name" value="Porins"/>
    <property type="match status" value="1"/>
</dbReference>
<accession>A0ABV9SVE6</accession>
<gene>
    <name evidence="2" type="ORF">ACFPFU_01480</name>
</gene>
<dbReference type="EMBL" id="JBHSJJ010000001">
    <property type="protein sequence ID" value="MFC4870337.1"/>
    <property type="molecule type" value="Genomic_DNA"/>
</dbReference>
<reference evidence="3" key="1">
    <citation type="journal article" date="2019" name="Int. J. Syst. Evol. Microbiol.">
        <title>The Global Catalogue of Microorganisms (GCM) 10K type strain sequencing project: providing services to taxonomists for standard genome sequencing and annotation.</title>
        <authorList>
            <consortium name="The Broad Institute Genomics Platform"/>
            <consortium name="The Broad Institute Genome Sequencing Center for Infectious Disease"/>
            <person name="Wu L."/>
            <person name="Ma J."/>
        </authorList>
    </citation>
    <scope>NUCLEOTIDE SEQUENCE [LARGE SCALE GENOMIC DNA]</scope>
    <source>
        <strain evidence="3">CGMCC 4.7466</strain>
    </source>
</reference>
<name>A0ABV9SVE6_9BACT</name>
<proteinExistence type="predicted"/>
<keyword evidence="1" id="KW-0732">Signal</keyword>
<organism evidence="2 3">
    <name type="scientific">Negadavirga shengliensis</name>
    <dbReference type="NCBI Taxonomy" id="1389218"/>
    <lineage>
        <taxon>Bacteria</taxon>
        <taxon>Pseudomonadati</taxon>
        <taxon>Bacteroidota</taxon>
        <taxon>Cytophagia</taxon>
        <taxon>Cytophagales</taxon>
        <taxon>Cyclobacteriaceae</taxon>
        <taxon>Negadavirga</taxon>
    </lineage>
</organism>
<comment type="caution">
    <text evidence="2">The sequence shown here is derived from an EMBL/GenBank/DDBJ whole genome shotgun (WGS) entry which is preliminary data.</text>
</comment>
<evidence type="ECO:0000313" key="2">
    <source>
        <dbReference type="EMBL" id="MFC4870337.1"/>
    </source>
</evidence>
<evidence type="ECO:0008006" key="4">
    <source>
        <dbReference type="Google" id="ProtNLM"/>
    </source>
</evidence>
<evidence type="ECO:0000256" key="1">
    <source>
        <dbReference type="SAM" id="SignalP"/>
    </source>
</evidence>
<protein>
    <recommendedName>
        <fullName evidence="4">Porin</fullName>
    </recommendedName>
</protein>